<dbReference type="InterPro" id="IPR036165">
    <property type="entry name" value="YefM-like_sf"/>
</dbReference>
<evidence type="ECO:0000313" key="4">
    <source>
        <dbReference type="Proteomes" id="UP000297459"/>
    </source>
</evidence>
<comment type="caution">
    <text evidence="3">The sequence shown here is derived from an EMBL/GenBank/DDBJ whole genome shotgun (WGS) entry which is preliminary data.</text>
</comment>
<evidence type="ECO:0000256" key="1">
    <source>
        <dbReference type="ARBA" id="ARBA00009981"/>
    </source>
</evidence>
<evidence type="ECO:0000256" key="2">
    <source>
        <dbReference type="SAM" id="Coils"/>
    </source>
</evidence>
<feature type="coiled-coil region" evidence="2">
    <location>
        <begin position="47"/>
        <end position="74"/>
    </location>
</feature>
<comment type="similarity">
    <text evidence="1">Belongs to the phD/YefM antitoxin family.</text>
</comment>
<evidence type="ECO:0000313" key="3">
    <source>
        <dbReference type="EMBL" id="TGN26944.1"/>
    </source>
</evidence>
<dbReference type="SUPFAM" id="SSF143120">
    <property type="entry name" value="YefM-like"/>
    <property type="match status" value="1"/>
</dbReference>
<reference evidence="3 4" key="1">
    <citation type="submission" date="2019-04" db="EMBL/GenBank/DDBJ databases">
        <title>Genomic characterization of Staphylococcus petrasii strains.</title>
        <authorList>
            <person name="Vrbovska V."/>
            <person name="Kovarovic V."/>
            <person name="Maslanova I."/>
            <person name="Indrakova A."/>
            <person name="Petras P."/>
            <person name="Sedo O."/>
            <person name="Svec P."/>
            <person name="Fisarova L."/>
            <person name="Sedlacek I."/>
            <person name="Doskar J."/>
            <person name="Pantucek R."/>
        </authorList>
    </citation>
    <scope>NUCLEOTIDE SEQUENCE [LARGE SCALE GENOMIC DNA]</scope>
    <source>
        <strain evidence="3 4">CCM 8529</strain>
    </source>
</reference>
<dbReference type="EMBL" id="SRPJ01000003">
    <property type="protein sequence ID" value="TGN26944.1"/>
    <property type="molecule type" value="Genomic_DNA"/>
</dbReference>
<protein>
    <recommendedName>
        <fullName evidence="5">Antitoxin</fullName>
    </recommendedName>
</protein>
<dbReference type="AlphaFoldDB" id="A0A4Z1BDY5"/>
<keyword evidence="2" id="KW-0175">Coiled coil</keyword>
<keyword evidence="4" id="KW-1185">Reference proteome</keyword>
<dbReference type="Proteomes" id="UP000297459">
    <property type="component" value="Unassembled WGS sequence"/>
</dbReference>
<evidence type="ECO:0008006" key="5">
    <source>
        <dbReference type="Google" id="ProtNLM"/>
    </source>
</evidence>
<organism evidence="3 4">
    <name type="scientific">Staphylococcus pragensis</name>
    <dbReference type="NCBI Taxonomy" id="1611836"/>
    <lineage>
        <taxon>Bacteria</taxon>
        <taxon>Bacillati</taxon>
        <taxon>Bacillota</taxon>
        <taxon>Bacilli</taxon>
        <taxon>Bacillales</taxon>
        <taxon>Staphylococcaceae</taxon>
        <taxon>Staphylococcus</taxon>
    </lineage>
</organism>
<proteinExistence type="inferred from homology"/>
<sequence>MFISYFTETVPTASMTELNSNLKNIFKMARKLQTGVYILNKKNIEGVILTQQQYENLLQTIEDYEDQFDELIVLERLNDNSKRVSDEDLRGKNNTFTED</sequence>
<gene>
    <name evidence="3" type="ORF">E2558_08175</name>
</gene>
<name>A0A4Z1BDY5_9STAP</name>
<accession>A0A4Z1BDY5</accession>
<dbReference type="RefSeq" id="WP_126564754.1">
    <property type="nucleotide sequence ID" value="NZ_BMCY01000003.1"/>
</dbReference>